<dbReference type="PANTHER" id="PTHR45339">
    <property type="entry name" value="HYBRID SIGNAL TRANSDUCTION HISTIDINE KINASE J"/>
    <property type="match status" value="1"/>
</dbReference>
<keyword evidence="6" id="KW-0472">Membrane</keyword>
<dbReference type="Pfam" id="PF02518">
    <property type="entry name" value="HATPase_c"/>
    <property type="match status" value="1"/>
</dbReference>
<dbReference type="Gene3D" id="1.10.287.130">
    <property type="match status" value="1"/>
</dbReference>
<dbReference type="Gene3D" id="2.60.40.2380">
    <property type="match status" value="1"/>
</dbReference>
<keyword evidence="10" id="KW-1185">Reference proteome</keyword>
<feature type="transmembrane region" description="Helical" evidence="6">
    <location>
        <begin position="305"/>
        <end position="325"/>
    </location>
</feature>
<comment type="caution">
    <text evidence="9">The sequence shown here is derived from an EMBL/GenBank/DDBJ whole genome shotgun (WGS) entry which is preliminary data.</text>
</comment>
<organism evidence="9 10">
    <name type="scientific">Sinobacterium caligoides</name>
    <dbReference type="NCBI Taxonomy" id="933926"/>
    <lineage>
        <taxon>Bacteria</taxon>
        <taxon>Pseudomonadati</taxon>
        <taxon>Pseudomonadota</taxon>
        <taxon>Gammaproteobacteria</taxon>
        <taxon>Cellvibrionales</taxon>
        <taxon>Spongiibacteraceae</taxon>
        <taxon>Sinobacterium</taxon>
    </lineage>
</organism>
<dbReference type="Gene3D" id="3.40.50.2300">
    <property type="match status" value="1"/>
</dbReference>
<evidence type="ECO:0000256" key="5">
    <source>
        <dbReference type="PROSITE-ProRule" id="PRU00169"/>
    </source>
</evidence>
<dbReference type="InterPro" id="IPR003594">
    <property type="entry name" value="HATPase_dom"/>
</dbReference>
<dbReference type="Gene3D" id="3.30.565.10">
    <property type="entry name" value="Histidine kinase-like ATPase, C-terminal domain"/>
    <property type="match status" value="1"/>
</dbReference>
<feature type="domain" description="Response regulatory" evidence="8">
    <location>
        <begin position="684"/>
        <end position="802"/>
    </location>
</feature>
<dbReference type="PRINTS" id="PR00344">
    <property type="entry name" value="BCTRLSENSOR"/>
</dbReference>
<dbReference type="Pfam" id="PF00512">
    <property type="entry name" value="HisKA"/>
    <property type="match status" value="1"/>
</dbReference>
<dbReference type="FunFam" id="3.30.565.10:FF:000010">
    <property type="entry name" value="Sensor histidine kinase RcsC"/>
    <property type="match status" value="1"/>
</dbReference>
<protein>
    <recommendedName>
        <fullName evidence="2">histidine kinase</fullName>
        <ecNumber evidence="2">2.7.13.3</ecNumber>
    </recommendedName>
</protein>
<dbReference type="CDD" id="cd17546">
    <property type="entry name" value="REC_hyHK_CKI1_RcsC-like"/>
    <property type="match status" value="1"/>
</dbReference>
<proteinExistence type="predicted"/>
<dbReference type="PROSITE" id="PS50109">
    <property type="entry name" value="HIS_KIN"/>
    <property type="match status" value="1"/>
</dbReference>
<dbReference type="InterPro" id="IPR003661">
    <property type="entry name" value="HisK_dim/P_dom"/>
</dbReference>
<dbReference type="SUPFAM" id="SSF55874">
    <property type="entry name" value="ATPase domain of HSP90 chaperone/DNA topoisomerase II/histidine kinase"/>
    <property type="match status" value="1"/>
</dbReference>
<evidence type="ECO:0000256" key="2">
    <source>
        <dbReference type="ARBA" id="ARBA00012438"/>
    </source>
</evidence>
<dbReference type="SUPFAM" id="SSF47384">
    <property type="entry name" value="Homodimeric domain of signal transducing histidine kinase"/>
    <property type="match status" value="1"/>
</dbReference>
<keyword evidence="3 5" id="KW-0597">Phosphoprotein</keyword>
<dbReference type="InterPro" id="IPR036097">
    <property type="entry name" value="HisK_dim/P_sf"/>
</dbReference>
<dbReference type="PANTHER" id="PTHR45339:SF1">
    <property type="entry name" value="HYBRID SIGNAL TRANSDUCTION HISTIDINE KINASE J"/>
    <property type="match status" value="1"/>
</dbReference>
<dbReference type="EC" id="2.7.13.3" evidence="2"/>
<feature type="transmembrane region" description="Helical" evidence="6">
    <location>
        <begin position="213"/>
        <end position="232"/>
    </location>
</feature>
<feature type="transmembrane region" description="Helical" evidence="6">
    <location>
        <begin position="358"/>
        <end position="377"/>
    </location>
</feature>
<feature type="transmembrane region" description="Helical" evidence="6">
    <location>
        <begin position="273"/>
        <end position="293"/>
    </location>
</feature>
<dbReference type="SMART" id="SM00448">
    <property type="entry name" value="REC"/>
    <property type="match status" value="1"/>
</dbReference>
<dbReference type="Pfam" id="PF07696">
    <property type="entry name" value="7TMR-DISMED2"/>
    <property type="match status" value="1"/>
</dbReference>
<evidence type="ECO:0000256" key="1">
    <source>
        <dbReference type="ARBA" id="ARBA00000085"/>
    </source>
</evidence>
<evidence type="ECO:0000313" key="10">
    <source>
        <dbReference type="Proteomes" id="UP000275394"/>
    </source>
</evidence>
<dbReference type="InterPro" id="IPR011623">
    <property type="entry name" value="7TMR_DISM_rcpt_extracell_dom1"/>
</dbReference>
<dbReference type="SUPFAM" id="SSF52172">
    <property type="entry name" value="CheY-like"/>
    <property type="match status" value="1"/>
</dbReference>
<feature type="domain" description="Histidine kinase" evidence="7">
    <location>
        <begin position="442"/>
        <end position="661"/>
    </location>
</feature>
<dbReference type="CDD" id="cd16922">
    <property type="entry name" value="HATPase_EvgS-ArcB-TorS-like"/>
    <property type="match status" value="1"/>
</dbReference>
<dbReference type="PROSITE" id="PS50110">
    <property type="entry name" value="RESPONSE_REGULATORY"/>
    <property type="match status" value="1"/>
</dbReference>
<dbReference type="AlphaFoldDB" id="A0A3N2DNM7"/>
<evidence type="ECO:0000259" key="7">
    <source>
        <dbReference type="PROSITE" id="PS50109"/>
    </source>
</evidence>
<name>A0A3N2DNM7_9GAMM</name>
<feature type="transmembrane region" description="Helical" evidence="6">
    <location>
        <begin position="331"/>
        <end position="351"/>
    </location>
</feature>
<dbReference type="Pfam" id="PF00072">
    <property type="entry name" value="Response_reg"/>
    <property type="match status" value="1"/>
</dbReference>
<comment type="catalytic activity">
    <reaction evidence="1">
        <text>ATP + protein L-histidine = ADP + protein N-phospho-L-histidine.</text>
        <dbReference type="EC" id="2.7.13.3"/>
    </reaction>
</comment>
<dbReference type="RefSeq" id="WP_162844133.1">
    <property type="nucleotide sequence ID" value="NZ_RKHR01000004.1"/>
</dbReference>
<feature type="transmembrane region" description="Helical" evidence="6">
    <location>
        <begin position="239"/>
        <end position="261"/>
    </location>
</feature>
<gene>
    <name evidence="9" type="ORF">EDC56_1845</name>
</gene>
<evidence type="ECO:0000313" key="9">
    <source>
        <dbReference type="EMBL" id="ROS01404.1"/>
    </source>
</evidence>
<dbReference type="InterPro" id="IPR001789">
    <property type="entry name" value="Sig_transdc_resp-reg_receiver"/>
</dbReference>
<dbReference type="InterPro" id="IPR011006">
    <property type="entry name" value="CheY-like_superfamily"/>
</dbReference>
<feature type="modified residue" description="4-aspartylphosphate" evidence="5">
    <location>
        <position position="735"/>
    </location>
</feature>
<dbReference type="SMART" id="SM00388">
    <property type="entry name" value="HisKA"/>
    <property type="match status" value="1"/>
</dbReference>
<dbReference type="GO" id="GO:0000155">
    <property type="term" value="F:phosphorelay sensor kinase activity"/>
    <property type="evidence" value="ECO:0007669"/>
    <property type="project" value="InterPro"/>
</dbReference>
<dbReference type="Proteomes" id="UP000275394">
    <property type="component" value="Unassembled WGS sequence"/>
</dbReference>
<sequence>MKIINFKRKQASFFLVVIGLLFFCFICFSPNLHAALALALEQHAQSEKSTIVLDGSKLSRRLRPQLEYFIDEEGTINIDDVRSGRLDERFLPYPNSLKLQESSIYWLRFKLRNESYYSQSLVLDFNEILFWELDVYSRALSGVPVDYQLGLSRKEANPIDGRLYAFPVQVAAKAEQTVYSRIKTPYLIELNPYLFDPVSYASDSLMRGTTSNVILGMLMGIMLFLCVFVGYVRDSRDGVFYLAFVFLSALIVATCSGYITYFFPGYVWLNTHMYSLSVGGMLVAFIAFSRSYFDSSKLMPWVDKLLALLFYAGIVHLFALLFLPVESLMGPLMLLAGVTMLILLFIGPYAWWLGRQQLWVFALGNLCFISLCLLTHLSSLGVMPPATLIRHSYEFGMLAQSIFFAVGVSQKILSDRRGREKLAMQALLVKAEDKTKNEFLAKMSHEIRTPLNGLVGIAELLKSTKLNVEQQHYIDMLQSSGENLEVLLNDILDVSKMNAGQLKLDYCDVDFSEFLHKVSFPFEVSAESKGLALLLDYHPSLPAFVMIDPTRLRQVIGNLLSNAIKFTDSGMVTLSVWVTTDEQACLFFEVSDTGIGVAEGERERLFDSFQQGNSGIARRFGGSGLGLAICRQLIELMGGRIELSGSDNSGAKFHFWLPLLPCRLQQVPVRARKEKLSQIYPGKRALVAEDNIVNQQVICGLLQRYKISVDLVADGEQAVARVSSAVEAYDLIIMDCEMPIMDGFAAVQVIRALDGGHRHAIVALTAHVSSEYRQRCLSAGMDDYLTKPLHSEQLEVVLKKWLSKPASVPRSERVSQTQGKS</sequence>
<evidence type="ECO:0000256" key="3">
    <source>
        <dbReference type="ARBA" id="ARBA00022553"/>
    </source>
</evidence>
<dbReference type="CDD" id="cd00082">
    <property type="entry name" value="HisKA"/>
    <property type="match status" value="1"/>
</dbReference>
<keyword evidence="9" id="KW-0418">Kinase</keyword>
<dbReference type="SMART" id="SM00387">
    <property type="entry name" value="HATPase_c"/>
    <property type="match status" value="1"/>
</dbReference>
<dbReference type="InterPro" id="IPR036890">
    <property type="entry name" value="HATPase_C_sf"/>
</dbReference>
<evidence type="ECO:0000256" key="4">
    <source>
        <dbReference type="ARBA" id="ARBA00023012"/>
    </source>
</evidence>
<keyword evidence="4" id="KW-0902">Two-component regulatory system</keyword>
<dbReference type="EMBL" id="RKHR01000004">
    <property type="protein sequence ID" value="ROS01404.1"/>
    <property type="molecule type" value="Genomic_DNA"/>
</dbReference>
<evidence type="ECO:0000259" key="8">
    <source>
        <dbReference type="PROSITE" id="PS50110"/>
    </source>
</evidence>
<reference evidence="9 10" key="1">
    <citation type="submission" date="2018-11" db="EMBL/GenBank/DDBJ databases">
        <title>Genomic Encyclopedia of Type Strains, Phase IV (KMG-IV): sequencing the most valuable type-strain genomes for metagenomic binning, comparative biology and taxonomic classification.</title>
        <authorList>
            <person name="Goeker M."/>
        </authorList>
    </citation>
    <scope>NUCLEOTIDE SEQUENCE [LARGE SCALE GENOMIC DNA]</scope>
    <source>
        <strain evidence="9 10">DSM 100316</strain>
    </source>
</reference>
<dbReference type="InterPro" id="IPR004358">
    <property type="entry name" value="Sig_transdc_His_kin-like_C"/>
</dbReference>
<evidence type="ECO:0000256" key="6">
    <source>
        <dbReference type="SAM" id="Phobius"/>
    </source>
</evidence>
<accession>A0A3N2DNM7</accession>
<keyword evidence="6" id="KW-1133">Transmembrane helix</keyword>
<dbReference type="Pfam" id="PF07695">
    <property type="entry name" value="7TMR-DISM_7TM"/>
    <property type="match status" value="1"/>
</dbReference>
<dbReference type="InterPro" id="IPR005467">
    <property type="entry name" value="His_kinase_dom"/>
</dbReference>
<keyword evidence="9" id="KW-0808">Transferase</keyword>
<dbReference type="InterPro" id="IPR011622">
    <property type="entry name" value="7TMR_DISM_rcpt_extracell_dom2"/>
</dbReference>
<keyword evidence="6" id="KW-0812">Transmembrane</keyword>